<accession>A0A8J5FY72</accession>
<dbReference type="Pfam" id="PF17035">
    <property type="entry name" value="BET"/>
    <property type="match status" value="1"/>
</dbReference>
<evidence type="ECO:0000256" key="2">
    <source>
        <dbReference type="ARBA" id="ARBA00023163"/>
    </source>
</evidence>
<dbReference type="InterPro" id="IPR027353">
    <property type="entry name" value="NET_dom"/>
</dbReference>
<dbReference type="EMBL" id="JACMSC010000013">
    <property type="protein sequence ID" value="KAG6492642.1"/>
    <property type="molecule type" value="Genomic_DNA"/>
</dbReference>
<feature type="domain" description="NET" evidence="3">
    <location>
        <begin position="199"/>
        <end position="278"/>
    </location>
</feature>
<reference evidence="4 5" key="1">
    <citation type="submission" date="2020-08" db="EMBL/GenBank/DDBJ databases">
        <title>Plant Genome Project.</title>
        <authorList>
            <person name="Zhang R.-G."/>
        </authorList>
    </citation>
    <scope>NUCLEOTIDE SEQUENCE [LARGE SCALE GENOMIC DNA]</scope>
    <source>
        <tissue evidence="4">Rhizome</tissue>
    </source>
</reference>
<comment type="caution">
    <text evidence="4">The sequence shown here is derived from an EMBL/GenBank/DDBJ whole genome shotgun (WGS) entry which is preliminary data.</text>
</comment>
<evidence type="ECO:0000313" key="5">
    <source>
        <dbReference type="Proteomes" id="UP000734854"/>
    </source>
</evidence>
<dbReference type="Gene3D" id="1.20.1270.220">
    <property type="match status" value="1"/>
</dbReference>
<dbReference type="AlphaFoldDB" id="A0A8J5FY72"/>
<organism evidence="4 5">
    <name type="scientific">Zingiber officinale</name>
    <name type="common">Ginger</name>
    <name type="synonym">Amomum zingiber</name>
    <dbReference type="NCBI Taxonomy" id="94328"/>
    <lineage>
        <taxon>Eukaryota</taxon>
        <taxon>Viridiplantae</taxon>
        <taxon>Streptophyta</taxon>
        <taxon>Embryophyta</taxon>
        <taxon>Tracheophyta</taxon>
        <taxon>Spermatophyta</taxon>
        <taxon>Magnoliopsida</taxon>
        <taxon>Liliopsida</taxon>
        <taxon>Zingiberales</taxon>
        <taxon>Zingiberaceae</taxon>
        <taxon>Zingiber</taxon>
    </lineage>
</organism>
<dbReference type="PANTHER" id="PTHR45926">
    <property type="entry name" value="OSJNBA0053K19.4 PROTEIN"/>
    <property type="match status" value="1"/>
</dbReference>
<dbReference type="InterPro" id="IPR038336">
    <property type="entry name" value="NET_sf"/>
</dbReference>
<keyword evidence="1" id="KW-0805">Transcription regulation</keyword>
<keyword evidence="2" id="KW-0804">Transcription</keyword>
<gene>
    <name evidence="4" type="ORF">ZIOFF_047607</name>
</gene>
<evidence type="ECO:0000256" key="1">
    <source>
        <dbReference type="ARBA" id="ARBA00023015"/>
    </source>
</evidence>
<proteinExistence type="predicted"/>
<name>A0A8J5FY72_ZINOF</name>
<keyword evidence="5" id="KW-1185">Reference proteome</keyword>
<evidence type="ECO:0000259" key="3">
    <source>
        <dbReference type="PROSITE" id="PS51525"/>
    </source>
</evidence>
<evidence type="ECO:0000313" key="4">
    <source>
        <dbReference type="EMBL" id="KAG6492642.1"/>
    </source>
</evidence>
<sequence>MSGSSSIKNELEPDFHGYYKHHFLELFPQNGGHVSPPFESDLDPLLGYQTGEAETVITPKNCETDKSYHPPISFFARVIGEELSEYKKETLKAILHQTVVCLNQEADEIFRHILATLQISSDLQAKEQLPCNSTFFIKETSELLGSKKRKSSSSPDKCESFSNTLNFNSQVVKKIYAEMKAIQGDGKLCQLEQNVEEYLDMVVSKCRPMTLAEKQQLGRKIQKLPEKALDRVVEVLQCSNSSRSSPADTISVNLEELDDVILWRLYYVVQSVAKANEL</sequence>
<dbReference type="PROSITE" id="PS51525">
    <property type="entry name" value="NET"/>
    <property type="match status" value="1"/>
</dbReference>
<protein>
    <recommendedName>
        <fullName evidence="3">NET domain-containing protein</fullName>
    </recommendedName>
</protein>
<dbReference type="Proteomes" id="UP000734854">
    <property type="component" value="Unassembled WGS sequence"/>
</dbReference>